<sequence>MKPWPGHCTALETPNINFWAGQSSALWPASRYRHSQEPAGKNVTRNRKHLSGKPRKTWSGAFGKFQFLPGQASCI</sequence>
<evidence type="ECO:0000256" key="1">
    <source>
        <dbReference type="SAM" id="MobiDB-lite"/>
    </source>
</evidence>
<dbReference type="AlphaFoldDB" id="A0AAE1BBS9"/>
<accession>A0AAE1BBS9</accession>
<evidence type="ECO:0000313" key="3">
    <source>
        <dbReference type="Proteomes" id="UP001283361"/>
    </source>
</evidence>
<reference evidence="2" key="1">
    <citation type="journal article" date="2023" name="G3 (Bethesda)">
        <title>A reference genome for the long-term kleptoplast-retaining sea slug Elysia crispata morphotype clarki.</title>
        <authorList>
            <person name="Eastman K.E."/>
            <person name="Pendleton A.L."/>
            <person name="Shaikh M.A."/>
            <person name="Suttiyut T."/>
            <person name="Ogas R."/>
            <person name="Tomko P."/>
            <person name="Gavelis G."/>
            <person name="Widhalm J.R."/>
            <person name="Wisecaver J.H."/>
        </authorList>
    </citation>
    <scope>NUCLEOTIDE SEQUENCE</scope>
    <source>
        <strain evidence="2">ECLA1</strain>
    </source>
</reference>
<comment type="caution">
    <text evidence="2">The sequence shown here is derived from an EMBL/GenBank/DDBJ whole genome shotgun (WGS) entry which is preliminary data.</text>
</comment>
<proteinExistence type="predicted"/>
<dbReference type="Proteomes" id="UP001283361">
    <property type="component" value="Unassembled WGS sequence"/>
</dbReference>
<gene>
    <name evidence="2" type="ORF">RRG08_010372</name>
</gene>
<name>A0AAE1BBS9_9GAST</name>
<dbReference type="EMBL" id="JAWDGP010000221">
    <property type="protein sequence ID" value="KAK3802601.1"/>
    <property type="molecule type" value="Genomic_DNA"/>
</dbReference>
<protein>
    <submittedName>
        <fullName evidence="2">Uncharacterized protein</fullName>
    </submittedName>
</protein>
<evidence type="ECO:0000313" key="2">
    <source>
        <dbReference type="EMBL" id="KAK3802601.1"/>
    </source>
</evidence>
<feature type="region of interest" description="Disordered" evidence="1">
    <location>
        <begin position="36"/>
        <end position="55"/>
    </location>
</feature>
<organism evidence="2 3">
    <name type="scientific">Elysia crispata</name>
    <name type="common">lettuce slug</name>
    <dbReference type="NCBI Taxonomy" id="231223"/>
    <lineage>
        <taxon>Eukaryota</taxon>
        <taxon>Metazoa</taxon>
        <taxon>Spiralia</taxon>
        <taxon>Lophotrochozoa</taxon>
        <taxon>Mollusca</taxon>
        <taxon>Gastropoda</taxon>
        <taxon>Heterobranchia</taxon>
        <taxon>Euthyneura</taxon>
        <taxon>Panpulmonata</taxon>
        <taxon>Sacoglossa</taxon>
        <taxon>Placobranchoidea</taxon>
        <taxon>Plakobranchidae</taxon>
        <taxon>Elysia</taxon>
    </lineage>
</organism>
<keyword evidence="3" id="KW-1185">Reference proteome</keyword>
<feature type="compositionally biased region" description="Basic residues" evidence="1">
    <location>
        <begin position="44"/>
        <end position="55"/>
    </location>
</feature>